<dbReference type="InterPro" id="IPR008928">
    <property type="entry name" value="6-hairpin_glycosidase_sf"/>
</dbReference>
<evidence type="ECO:0000256" key="9">
    <source>
        <dbReference type="ARBA" id="ARBA00031637"/>
    </source>
</evidence>
<evidence type="ECO:0000256" key="10">
    <source>
        <dbReference type="ARBA" id="ARBA00053030"/>
    </source>
</evidence>
<evidence type="ECO:0000259" key="12">
    <source>
        <dbReference type="Pfam" id="PF00723"/>
    </source>
</evidence>
<dbReference type="AlphaFoldDB" id="I4BH06"/>
<evidence type="ECO:0000256" key="2">
    <source>
        <dbReference type="ARBA" id="ARBA00006188"/>
    </source>
</evidence>
<keyword evidence="5 14" id="KW-0378">Hydrolase</keyword>
<reference evidence="14 15" key="1">
    <citation type="submission" date="2012-06" db="EMBL/GenBank/DDBJ databases">
        <title>Complete sequence of chromosome of Mycobacterium chubuense NBB4.</title>
        <authorList>
            <consortium name="US DOE Joint Genome Institute"/>
            <person name="Lucas S."/>
            <person name="Han J."/>
            <person name="Lapidus A."/>
            <person name="Cheng J.-F."/>
            <person name="Goodwin L."/>
            <person name="Pitluck S."/>
            <person name="Peters L."/>
            <person name="Mikhailova N."/>
            <person name="Teshima H."/>
            <person name="Detter J.C."/>
            <person name="Han C."/>
            <person name="Tapia R."/>
            <person name="Land M."/>
            <person name="Hauser L."/>
            <person name="Kyrpides N."/>
            <person name="Ivanova N."/>
            <person name="Pagani I."/>
            <person name="Mattes T."/>
            <person name="Holmes A."/>
            <person name="Rutledge P."/>
            <person name="Paulsen I."/>
            <person name="Coleman N."/>
            <person name="Woyke T."/>
        </authorList>
    </citation>
    <scope>NUCLEOTIDE SEQUENCE [LARGE SCALE GENOMIC DNA]</scope>
    <source>
        <strain evidence="14 15">NBB4</strain>
    </source>
</reference>
<gene>
    <name evidence="14" type="ordered locus">Mycch_1772</name>
</gene>
<dbReference type="FunFam" id="1.50.10.10:FF:000005">
    <property type="entry name" value="Glycosyl hydrolase, glucoamylase"/>
    <property type="match status" value="1"/>
</dbReference>
<dbReference type="Pfam" id="PF00723">
    <property type="entry name" value="Glyco_hydro_15"/>
    <property type="match status" value="1"/>
</dbReference>
<dbReference type="eggNOG" id="COG3387">
    <property type="taxonomic scope" value="Bacteria"/>
</dbReference>
<evidence type="ECO:0000256" key="6">
    <source>
        <dbReference type="ARBA" id="ARBA00023277"/>
    </source>
</evidence>
<comment type="cofactor">
    <cofactor evidence="10">
        <name>phosphate</name>
        <dbReference type="ChEBI" id="CHEBI:43474"/>
    </cofactor>
</comment>
<proteinExistence type="inferred from homology"/>
<keyword evidence="15" id="KW-1185">Reference proteome</keyword>
<dbReference type="PATRIC" id="fig|710421.3.peg.1775"/>
<dbReference type="GO" id="GO:0004555">
    <property type="term" value="F:alpha,alpha-trehalase activity"/>
    <property type="evidence" value="ECO:0007669"/>
    <property type="project" value="UniProtKB-EC"/>
</dbReference>
<sequence>MTAVPIEDYALLGDLQTAALVNRSGAVDWLCLPRFDSPACFAALLGGPGAGTWQLAPVSGEAATRRYYRDDSLILHTEWDTPSGSVRVIDFMPPRGVAADMVRIVEGVRGRVPMRMSLRLRFDYGSVVPWVRRRGEELAAIAGPDAVWLRTPVATSGKDLSTVAEFDVVAGQRVPFVLTYQLSHLPRPDPVDPERALADTERFWSRWIAHCDYDGRWQPEVRRSLMLLKALTYQPTGGILAAATTSLPEQLGGARNWDYRYCWLRDATFTLQALLGTGFVEEARAWREWLVRAVAGDPSKLQIMYGLDGRRRLPETTLPWLPGYEGSAPVRVGNAAAGQLQLDVWGEVLDGLHLARESGLHSEHTAWDVQRALLDYLEGHWDQPDKSLWEMRGDPQQYVHSKVMVWVGFDRAVRTVERHGLPGPRDRWARVRDEIHAEVCAKGFDAQRNTFTQTYGGRALDSALLLLPRVGFLPYDDPRVIGTVEAVQKDLGHDGLLLRYRPERSDDGLSGEEGVFLACSFWLADALAGIGRVDEAEDLFERLLGLRNDVGLLAEEYDPAAGRHVGNTPQAFSLVGLINTARQLSGHHNTTTAAAHPGRAGR</sequence>
<dbReference type="PANTHER" id="PTHR31616">
    <property type="entry name" value="TREHALASE"/>
    <property type="match status" value="1"/>
</dbReference>
<dbReference type="STRING" id="710421.Mycch_1772"/>
<dbReference type="Proteomes" id="UP000006057">
    <property type="component" value="Chromosome"/>
</dbReference>
<accession>I4BH06</accession>
<evidence type="ECO:0000313" key="15">
    <source>
        <dbReference type="Proteomes" id="UP000006057"/>
    </source>
</evidence>
<dbReference type="Gene3D" id="1.50.10.10">
    <property type="match status" value="1"/>
</dbReference>
<evidence type="ECO:0000256" key="5">
    <source>
        <dbReference type="ARBA" id="ARBA00022801"/>
    </source>
</evidence>
<feature type="domain" description="GH15-like" evidence="12">
    <location>
        <begin position="222"/>
        <end position="581"/>
    </location>
</feature>
<protein>
    <recommendedName>
        <fullName evidence="4">Trehalase</fullName>
        <ecNumber evidence="3">3.2.1.28</ecNumber>
    </recommendedName>
    <alternativeName>
        <fullName evidence="8">Alpha,alpha-trehalase</fullName>
    </alternativeName>
    <alternativeName>
        <fullName evidence="9">Alpha,alpha-trehalose glucohydrolase</fullName>
    </alternativeName>
</protein>
<evidence type="ECO:0000256" key="11">
    <source>
        <dbReference type="ARBA" id="ARBA00060615"/>
    </source>
</evidence>
<keyword evidence="7" id="KW-0326">Glycosidase</keyword>
<evidence type="ECO:0000259" key="13">
    <source>
        <dbReference type="Pfam" id="PF19291"/>
    </source>
</evidence>
<dbReference type="EMBL" id="CP003053">
    <property type="protein sequence ID" value="AFM16563.1"/>
    <property type="molecule type" value="Genomic_DNA"/>
</dbReference>
<name>I4BH06_MYCCN</name>
<dbReference type="EC" id="3.2.1.28" evidence="3"/>
<keyword evidence="6" id="KW-0119">Carbohydrate metabolism</keyword>
<dbReference type="InterPro" id="IPR045582">
    <property type="entry name" value="Trehalase-like_N"/>
</dbReference>
<dbReference type="HOGENOM" id="CLU_010399_2_0_11"/>
<comment type="similarity">
    <text evidence="2">Belongs to the glycosyl hydrolase 15 family.</text>
</comment>
<comment type="pathway">
    <text evidence="11">Glycan degradation; trehalose degradation; D-glucose from alpha,alpha-trehalose: step 1/1.</text>
</comment>
<evidence type="ECO:0000256" key="1">
    <source>
        <dbReference type="ARBA" id="ARBA00001576"/>
    </source>
</evidence>
<evidence type="ECO:0000256" key="3">
    <source>
        <dbReference type="ARBA" id="ARBA00012757"/>
    </source>
</evidence>
<organism evidence="14 15">
    <name type="scientific">Mycolicibacterium chubuense (strain NBB4)</name>
    <name type="common">Mycobacterium chubuense</name>
    <dbReference type="NCBI Taxonomy" id="710421"/>
    <lineage>
        <taxon>Bacteria</taxon>
        <taxon>Bacillati</taxon>
        <taxon>Actinomycetota</taxon>
        <taxon>Actinomycetes</taxon>
        <taxon>Mycobacteriales</taxon>
        <taxon>Mycobacteriaceae</taxon>
        <taxon>Mycolicibacterium</taxon>
    </lineage>
</organism>
<dbReference type="InterPro" id="IPR012341">
    <property type="entry name" value="6hp_glycosidase-like_sf"/>
</dbReference>
<evidence type="ECO:0000256" key="7">
    <source>
        <dbReference type="ARBA" id="ARBA00023295"/>
    </source>
</evidence>
<dbReference type="SUPFAM" id="SSF48208">
    <property type="entry name" value="Six-hairpin glycosidases"/>
    <property type="match status" value="1"/>
</dbReference>
<evidence type="ECO:0000256" key="4">
    <source>
        <dbReference type="ARBA" id="ARBA00019905"/>
    </source>
</evidence>
<dbReference type="RefSeq" id="WP_014815044.1">
    <property type="nucleotide sequence ID" value="NC_018027.1"/>
</dbReference>
<evidence type="ECO:0000256" key="8">
    <source>
        <dbReference type="ARBA" id="ARBA00030473"/>
    </source>
</evidence>
<dbReference type="GO" id="GO:0005993">
    <property type="term" value="P:trehalose catabolic process"/>
    <property type="evidence" value="ECO:0007669"/>
    <property type="project" value="UniProtKB-ARBA"/>
</dbReference>
<evidence type="ECO:0000313" key="14">
    <source>
        <dbReference type="EMBL" id="AFM16563.1"/>
    </source>
</evidence>
<comment type="catalytic activity">
    <reaction evidence="1">
        <text>alpha,alpha-trehalose + H2O = alpha-D-glucose + beta-D-glucose</text>
        <dbReference type="Rhea" id="RHEA:32675"/>
        <dbReference type="ChEBI" id="CHEBI:15377"/>
        <dbReference type="ChEBI" id="CHEBI:15903"/>
        <dbReference type="ChEBI" id="CHEBI:16551"/>
        <dbReference type="ChEBI" id="CHEBI:17925"/>
        <dbReference type="EC" id="3.2.1.28"/>
    </reaction>
</comment>
<dbReference type="Pfam" id="PF19291">
    <property type="entry name" value="TREH_N"/>
    <property type="match status" value="1"/>
</dbReference>
<dbReference type="OrthoDB" id="3902805at2"/>
<dbReference type="PANTHER" id="PTHR31616:SF0">
    <property type="entry name" value="GLUCAN 1,4-ALPHA-GLUCOSIDASE"/>
    <property type="match status" value="1"/>
</dbReference>
<feature type="domain" description="Trehalase-like N-terminal" evidence="13">
    <location>
        <begin position="2"/>
        <end position="153"/>
    </location>
</feature>
<dbReference type="KEGG" id="mcb:Mycch_1772"/>
<dbReference type="InterPro" id="IPR011613">
    <property type="entry name" value="GH15-like"/>
</dbReference>